<evidence type="ECO:0000313" key="8">
    <source>
        <dbReference type="EMBL" id="AQW20567.1"/>
    </source>
</evidence>
<dbReference type="PANTHER" id="PTHR46832">
    <property type="entry name" value="5'-METHYLTHIOADENOSINE/S-ADENOSYLHOMOCYSTEINE NUCLEOSIDASE"/>
    <property type="match status" value="1"/>
</dbReference>
<dbReference type="Proteomes" id="UP000030361">
    <property type="component" value="Chromosome"/>
</dbReference>
<dbReference type="InterPro" id="IPR000845">
    <property type="entry name" value="Nucleoside_phosphorylase_d"/>
</dbReference>
<dbReference type="InterPro" id="IPR035994">
    <property type="entry name" value="Nucleoside_phosphorylase_sf"/>
</dbReference>
<evidence type="ECO:0000256" key="2">
    <source>
        <dbReference type="ARBA" id="ARBA00011974"/>
    </source>
</evidence>
<evidence type="ECO:0000256" key="4">
    <source>
        <dbReference type="ARBA" id="ARBA00022801"/>
    </source>
</evidence>
<dbReference type="KEGG" id="lcu:PL11_000750"/>
<gene>
    <name evidence="8" type="ORF">PL11_000750</name>
</gene>
<evidence type="ECO:0000256" key="5">
    <source>
        <dbReference type="ARBA" id="ARBA00023167"/>
    </source>
</evidence>
<keyword evidence="4" id="KW-0378">Hydrolase</keyword>
<dbReference type="PANTHER" id="PTHR46832:SF1">
    <property type="entry name" value="5'-METHYLTHIOADENOSINE_S-ADENOSYLHOMOCYSTEINE NUCLEOSIDASE"/>
    <property type="match status" value="1"/>
</dbReference>
<dbReference type="Gene3D" id="3.40.50.1580">
    <property type="entry name" value="Nucleoside phosphorylase domain"/>
    <property type="match status" value="1"/>
</dbReference>
<comment type="pathway">
    <text evidence="1">Amino-acid biosynthesis; L-methionine biosynthesis via salvage pathway; S-methyl-5-thio-alpha-D-ribose 1-phosphate from S-methyl-5'-thioadenosine (hydrolase route): step 1/2.</text>
</comment>
<dbReference type="eggNOG" id="COG0775">
    <property type="taxonomic scope" value="Bacteria"/>
</dbReference>
<dbReference type="SUPFAM" id="SSF53167">
    <property type="entry name" value="Purine and uridine phosphorylases"/>
    <property type="match status" value="1"/>
</dbReference>
<dbReference type="NCBIfam" id="NF004079">
    <property type="entry name" value="PRK05584.1"/>
    <property type="match status" value="1"/>
</dbReference>
<dbReference type="GO" id="GO:0019284">
    <property type="term" value="P:L-methionine salvage from S-adenosylmethionine"/>
    <property type="evidence" value="ECO:0007669"/>
    <property type="project" value="TreeGrafter"/>
</dbReference>
<dbReference type="EMBL" id="CP018906">
    <property type="protein sequence ID" value="AQW20567.1"/>
    <property type="molecule type" value="Genomic_DNA"/>
</dbReference>
<dbReference type="CDD" id="cd09008">
    <property type="entry name" value="MTAN"/>
    <property type="match status" value="1"/>
</dbReference>
<evidence type="ECO:0000313" key="9">
    <source>
        <dbReference type="Proteomes" id="UP000030361"/>
    </source>
</evidence>
<dbReference type="OrthoDB" id="9792278at2"/>
<evidence type="ECO:0000256" key="6">
    <source>
        <dbReference type="ARBA" id="ARBA00050313"/>
    </source>
</evidence>
<feature type="domain" description="Nucleoside phosphorylase" evidence="7">
    <location>
        <begin position="3"/>
        <end position="225"/>
    </location>
</feature>
<keyword evidence="9" id="KW-1185">Reference proteome</keyword>
<evidence type="ECO:0000256" key="3">
    <source>
        <dbReference type="ARBA" id="ARBA00022605"/>
    </source>
</evidence>
<dbReference type="AlphaFoldDB" id="A0A1S6QG28"/>
<dbReference type="UniPathway" id="UPA00904">
    <property type="reaction ID" value="UER00871"/>
</dbReference>
<dbReference type="GO" id="GO:0019509">
    <property type="term" value="P:L-methionine salvage from methylthioadenosine"/>
    <property type="evidence" value="ECO:0007669"/>
    <property type="project" value="UniProtKB-UniPathway"/>
</dbReference>
<sequence>MIYGIICAMDEELAILKSNLDNEISKQVGHTEFFGGSIFGQAVIIVQSGIGKVQAGITASILINEFEVDALINSGSAGGIGEGLSVGEVVVSSQTAYHDVDVTASGYEVGQLPGLPARFDADPELVDEIMAAAKASGMESQKGLIVSGDQFIADSKKIATIKNNFPDAMCCEMEGAAIGQVAYENGIPYAVIRAMSDVGDEDADQSFDEFIIDAGKRSGQMLLNLFQEQSSRK</sequence>
<dbReference type="InterPro" id="IPR010049">
    <property type="entry name" value="MTA_SAH_Nsdase"/>
</dbReference>
<protein>
    <recommendedName>
        <fullName evidence="2">adenosylhomocysteine nucleosidase</fullName>
        <ecNumber evidence="2">3.2.2.9</ecNumber>
    </recommendedName>
</protein>
<organism evidence="8 9">
    <name type="scientific">Lentilactobacillus curieae</name>
    <dbReference type="NCBI Taxonomy" id="1138822"/>
    <lineage>
        <taxon>Bacteria</taxon>
        <taxon>Bacillati</taxon>
        <taxon>Bacillota</taxon>
        <taxon>Bacilli</taxon>
        <taxon>Lactobacillales</taxon>
        <taxon>Lactobacillaceae</taxon>
        <taxon>Lentilactobacillus</taxon>
    </lineage>
</organism>
<evidence type="ECO:0000259" key="7">
    <source>
        <dbReference type="Pfam" id="PF01048"/>
    </source>
</evidence>
<keyword evidence="5" id="KW-0486">Methionine biosynthesis</keyword>
<dbReference type="GO" id="GO:0005829">
    <property type="term" value="C:cytosol"/>
    <property type="evidence" value="ECO:0007669"/>
    <property type="project" value="TreeGrafter"/>
</dbReference>
<proteinExistence type="predicted"/>
<dbReference type="Pfam" id="PF01048">
    <property type="entry name" value="PNP_UDP_1"/>
    <property type="match status" value="1"/>
</dbReference>
<dbReference type="FunFam" id="3.40.50.1580:FF:000001">
    <property type="entry name" value="MTA/SAH nucleosidase family protein"/>
    <property type="match status" value="1"/>
</dbReference>
<name>A0A1S6QG28_9LACO</name>
<dbReference type="GO" id="GO:0009164">
    <property type="term" value="P:nucleoside catabolic process"/>
    <property type="evidence" value="ECO:0007669"/>
    <property type="project" value="InterPro"/>
</dbReference>
<dbReference type="EC" id="3.2.2.9" evidence="2"/>
<evidence type="ECO:0000256" key="1">
    <source>
        <dbReference type="ARBA" id="ARBA00004945"/>
    </source>
</evidence>
<dbReference type="GO" id="GO:0008782">
    <property type="term" value="F:adenosylhomocysteine nucleosidase activity"/>
    <property type="evidence" value="ECO:0007669"/>
    <property type="project" value="UniProtKB-EC"/>
</dbReference>
<reference evidence="8 9" key="1">
    <citation type="journal article" date="2015" name="Genome Announc.">
        <title>Genome Sequence of Lactobacillus curieae CCTCC M 2011381T, a Novel Producer of Gamma-aminobutyric Acid.</title>
        <authorList>
            <person name="Wang Y."/>
            <person name="Wang Y."/>
            <person name="Lang C."/>
            <person name="Wei D."/>
            <person name="Xu P."/>
            <person name="Xie J."/>
        </authorList>
    </citation>
    <scope>NUCLEOTIDE SEQUENCE [LARGE SCALE GENOMIC DNA]</scope>
    <source>
        <strain evidence="8 9">CCTCC M 2011381</strain>
    </source>
</reference>
<dbReference type="GO" id="GO:0008930">
    <property type="term" value="F:methylthioadenosine nucleosidase activity"/>
    <property type="evidence" value="ECO:0007669"/>
    <property type="project" value="InterPro"/>
</dbReference>
<keyword evidence="3" id="KW-0028">Amino-acid biosynthesis</keyword>
<accession>A0A1S6QG28</accession>
<dbReference type="RefSeq" id="WP_035168562.1">
    <property type="nucleotide sequence ID" value="NZ_CP018906.1"/>
</dbReference>
<comment type="catalytic activity">
    <reaction evidence="6">
        <text>5'-deoxyadenosine + H2O = 5-deoxy-D-ribose + adenine</text>
        <dbReference type="Rhea" id="RHEA:29859"/>
        <dbReference type="ChEBI" id="CHEBI:15377"/>
        <dbReference type="ChEBI" id="CHEBI:16708"/>
        <dbReference type="ChEBI" id="CHEBI:17319"/>
        <dbReference type="ChEBI" id="CHEBI:149540"/>
        <dbReference type="EC" id="3.2.2.9"/>
    </reaction>
    <physiologicalReaction direction="left-to-right" evidence="6">
        <dbReference type="Rhea" id="RHEA:29860"/>
    </physiologicalReaction>
</comment>
<dbReference type="NCBIfam" id="TIGR01704">
    <property type="entry name" value="MTA_SAH-Nsdase"/>
    <property type="match status" value="1"/>
</dbReference>